<dbReference type="InterPro" id="IPR008780">
    <property type="entry name" value="Plasmodium_Vir"/>
</dbReference>
<dbReference type="AlphaFoldDB" id="A0A0J9TGH5"/>
<dbReference type="OrthoDB" id="387362at2759"/>
<accession>A0A0J9TGH5</accession>
<reference evidence="1 2" key="1">
    <citation type="submission" date="2011-08" db="EMBL/GenBank/DDBJ databases">
        <title>The Genome Sequence of Plasmodium vivax Mauritania I.</title>
        <authorList>
            <consortium name="The Broad Institute Genome Sequencing Platform"/>
            <consortium name="The Broad Institute Genome Sequencing Center for Infectious Disease"/>
            <person name="Neafsey D."/>
            <person name="Carlton J."/>
            <person name="Barnwell J."/>
            <person name="Collins W."/>
            <person name="Escalante A."/>
            <person name="Mullikin J."/>
            <person name="Saul A."/>
            <person name="Guigo R."/>
            <person name="Camara F."/>
            <person name="Young S.K."/>
            <person name="Zeng Q."/>
            <person name="Gargeya S."/>
            <person name="Fitzgerald M."/>
            <person name="Haas B."/>
            <person name="Abouelleil A."/>
            <person name="Alvarado L."/>
            <person name="Arachchi H.M."/>
            <person name="Berlin A."/>
            <person name="Brown A."/>
            <person name="Chapman S.B."/>
            <person name="Chen Z."/>
            <person name="Dunbar C."/>
            <person name="Freedman E."/>
            <person name="Gearin G."/>
            <person name="Gellesch M."/>
            <person name="Goldberg J."/>
            <person name="Griggs A."/>
            <person name="Gujja S."/>
            <person name="Heiman D."/>
            <person name="Howarth C."/>
            <person name="Larson L."/>
            <person name="Lui A."/>
            <person name="MacDonald P.J.P."/>
            <person name="Montmayeur A."/>
            <person name="Murphy C."/>
            <person name="Neiman D."/>
            <person name="Pearson M."/>
            <person name="Priest M."/>
            <person name="Roberts A."/>
            <person name="Saif S."/>
            <person name="Shea T."/>
            <person name="Shenoy N."/>
            <person name="Sisk P."/>
            <person name="Stolte C."/>
            <person name="Sykes S."/>
            <person name="Wortman J."/>
            <person name="Nusbaum C."/>
            <person name="Birren B."/>
        </authorList>
    </citation>
    <scope>NUCLEOTIDE SEQUENCE [LARGE SCALE GENOMIC DNA]</scope>
    <source>
        <strain evidence="1 2">Mauritania I</strain>
    </source>
</reference>
<evidence type="ECO:0008006" key="3">
    <source>
        <dbReference type="Google" id="ProtNLM"/>
    </source>
</evidence>
<protein>
    <recommendedName>
        <fullName evidence="3">Variable surface protein Vir4</fullName>
    </recommendedName>
</protein>
<organism evidence="1 2">
    <name type="scientific">Plasmodium vivax Mauritania I</name>
    <dbReference type="NCBI Taxonomy" id="1035515"/>
    <lineage>
        <taxon>Eukaryota</taxon>
        <taxon>Sar</taxon>
        <taxon>Alveolata</taxon>
        <taxon>Apicomplexa</taxon>
        <taxon>Aconoidasida</taxon>
        <taxon>Haemosporida</taxon>
        <taxon>Plasmodiidae</taxon>
        <taxon>Plasmodium</taxon>
        <taxon>Plasmodium (Plasmodium)</taxon>
    </lineage>
</organism>
<dbReference type="EMBL" id="KQ235014">
    <property type="protein sequence ID" value="KMZ94650.1"/>
    <property type="molecule type" value="Genomic_DNA"/>
</dbReference>
<dbReference type="Proteomes" id="UP000053776">
    <property type="component" value="Unassembled WGS sequence"/>
</dbReference>
<sequence length="305" mass="35253">MTYLTDAFALSGELNSDKFYKHLDQLNISDEYNSYCDPLHTLGRRGRYVKKICKQTLSYLKTKYSKPDNQNDKYDVCNLLNYWVYSRLDMTYAFKNDFNVFQAHGNLIQKWYDFIDHKLNRTNPNICKPIPNIPAQPDWKERKELLNYCVDVDELRSIANTFPLECNKYYRYIKSKTELYKQYERVCASGNKDKCPDFFKTCEVYDPEKVLRTLKCHTEMEGTKAAASEKAITEDGENPEQPVSVALSVGNPHLNGKPQSVENVGHIFLGVVATTMTSGALYRVNLNSLIQINCISLLISFITYL</sequence>
<gene>
    <name evidence="1" type="ORF">PVMG_02539</name>
</gene>
<proteinExistence type="predicted"/>
<evidence type="ECO:0000313" key="1">
    <source>
        <dbReference type="EMBL" id="KMZ94650.1"/>
    </source>
</evidence>
<dbReference type="Pfam" id="PF05795">
    <property type="entry name" value="Plasmodium_Vir"/>
    <property type="match status" value="1"/>
</dbReference>
<name>A0A0J9TGH5_PLAVI</name>
<evidence type="ECO:0000313" key="2">
    <source>
        <dbReference type="Proteomes" id="UP000053776"/>
    </source>
</evidence>